<evidence type="ECO:0000313" key="5">
    <source>
        <dbReference type="EMBL" id="AMC94455.1"/>
    </source>
</evidence>
<evidence type="ECO:0000259" key="4">
    <source>
        <dbReference type="PROSITE" id="PS51109"/>
    </source>
</evidence>
<feature type="transmembrane region" description="Helical" evidence="3">
    <location>
        <begin position="21"/>
        <end position="42"/>
    </location>
</feature>
<keyword evidence="1" id="KW-0732">Signal</keyword>
<dbReference type="Proteomes" id="UP000063781">
    <property type="component" value="Chromosome"/>
</dbReference>
<reference evidence="5 6" key="1">
    <citation type="submission" date="2015-10" db="EMBL/GenBank/DDBJ databases">
        <title>Erysipelothrix larvae sp. LV19 isolated from the larval gut of the rhinoceros beetle, Trypoxylus dichotomus.</title>
        <authorList>
            <person name="Lim S."/>
            <person name="Kim B.-C."/>
        </authorList>
    </citation>
    <scope>NUCLEOTIDE SEQUENCE [LARGE SCALE GENOMIC DNA]</scope>
    <source>
        <strain evidence="5 6">LV19</strain>
    </source>
</reference>
<dbReference type="Pfam" id="PF07501">
    <property type="entry name" value="G5"/>
    <property type="match status" value="2"/>
</dbReference>
<dbReference type="PROSITE" id="PS51109">
    <property type="entry name" value="G5"/>
    <property type="match status" value="2"/>
</dbReference>
<dbReference type="OrthoDB" id="1762539at2"/>
<dbReference type="SMART" id="SM01208">
    <property type="entry name" value="G5"/>
    <property type="match status" value="2"/>
</dbReference>
<keyword evidence="3" id="KW-0812">Transmembrane</keyword>
<evidence type="ECO:0000256" key="2">
    <source>
        <dbReference type="SAM" id="MobiDB-lite"/>
    </source>
</evidence>
<feature type="domain" description="G5" evidence="4">
    <location>
        <begin position="166"/>
        <end position="246"/>
    </location>
</feature>
<keyword evidence="3" id="KW-1133">Transmembrane helix</keyword>
<accession>A0A120JTZ7</accession>
<dbReference type="Gene3D" id="2.20.230.10">
    <property type="entry name" value="Resuscitation-promoting factor rpfb"/>
    <property type="match status" value="2"/>
</dbReference>
<dbReference type="RefSeq" id="WP_067634212.1">
    <property type="nucleotide sequence ID" value="NZ_CP013213.1"/>
</dbReference>
<evidence type="ECO:0000313" key="6">
    <source>
        <dbReference type="Proteomes" id="UP000063781"/>
    </source>
</evidence>
<gene>
    <name evidence="5" type="ORF">AOC36_10865</name>
</gene>
<evidence type="ECO:0000256" key="1">
    <source>
        <dbReference type="ARBA" id="ARBA00022729"/>
    </source>
</evidence>
<evidence type="ECO:0000256" key="3">
    <source>
        <dbReference type="SAM" id="Phobius"/>
    </source>
</evidence>
<dbReference type="EMBL" id="CP013213">
    <property type="protein sequence ID" value="AMC94455.1"/>
    <property type="molecule type" value="Genomic_DNA"/>
</dbReference>
<dbReference type="AlphaFoldDB" id="A0A120JTZ7"/>
<feature type="region of interest" description="Disordered" evidence="2">
    <location>
        <begin position="140"/>
        <end position="174"/>
    </location>
</feature>
<proteinExistence type="predicted"/>
<name>A0A120JTZ7_9FIRM</name>
<sequence length="428" mass="45914">MKNLIHNISNRMRITIKQATALVVVIALLLVSTAGLGVWAVMSDKASKLPDTGNGAAGHDNDEEKASHAYSILYEGAIPVIQGEDLNLAKYLSGDFAAAELVDFDNGVVGEQTVAIKLTYEDGFVVNATLDVNVMAKTAETEEEVKKAESGSTGSTSTGSTGGSTTPNQTTKEVTTTETIAYSTTYRDNASLEKGSERVVQTGVNGVRTIVTRVTYAGTVETKKEVISSKVTQEAVNQIVERGTKVAATPAPTPAPAPLVTTKDLTTTEEVAFTTEYRDNANLAKGVENVIQNGSNGTRTIVTRVTYTDGKETGRSVVSNTVTANPVNKIIERGTKVEVTYSTTWYNTEWRIYAIEAKAQMMADADAYMRANNYANYLWVSDTVEGSDGSTISVYSVTFLDRDGNGVTFSNSSVKVQVVKSGNQWVRK</sequence>
<feature type="compositionally biased region" description="Low complexity" evidence="2">
    <location>
        <begin position="150"/>
        <end position="174"/>
    </location>
</feature>
<feature type="domain" description="G5" evidence="4">
    <location>
        <begin position="257"/>
        <end position="337"/>
    </location>
</feature>
<dbReference type="InterPro" id="IPR011098">
    <property type="entry name" value="G5_dom"/>
</dbReference>
<dbReference type="KEGG" id="erl:AOC36_10865"/>
<protein>
    <recommendedName>
        <fullName evidence="4">G5 domain-containing protein</fullName>
    </recommendedName>
</protein>
<organism evidence="5 6">
    <name type="scientific">Erysipelothrix larvae</name>
    <dbReference type="NCBI Taxonomy" id="1514105"/>
    <lineage>
        <taxon>Bacteria</taxon>
        <taxon>Bacillati</taxon>
        <taxon>Bacillota</taxon>
        <taxon>Erysipelotrichia</taxon>
        <taxon>Erysipelotrichales</taxon>
        <taxon>Erysipelotrichaceae</taxon>
        <taxon>Erysipelothrix</taxon>
    </lineage>
</organism>
<keyword evidence="3" id="KW-0472">Membrane</keyword>
<keyword evidence="6" id="KW-1185">Reference proteome</keyword>
<dbReference type="STRING" id="1514105.AOC36_10865"/>